<dbReference type="SUPFAM" id="SSF82649">
    <property type="entry name" value="SufE/NifU"/>
    <property type="match status" value="1"/>
</dbReference>
<dbReference type="KEGG" id="sphk:SKP52_14080"/>
<evidence type="ECO:0000259" key="2">
    <source>
        <dbReference type="Pfam" id="PF02657"/>
    </source>
</evidence>
<dbReference type="Gene3D" id="3.90.1010.10">
    <property type="match status" value="1"/>
</dbReference>
<proteinExistence type="inferred from homology"/>
<evidence type="ECO:0000313" key="3">
    <source>
        <dbReference type="EMBL" id="AJA09701.1"/>
    </source>
</evidence>
<dbReference type="PANTHER" id="PTHR43597">
    <property type="entry name" value="SULFUR ACCEPTOR PROTEIN CSDE"/>
    <property type="match status" value="1"/>
</dbReference>
<organism evidence="3 4">
    <name type="scientific">Sphingopyxis fribergensis</name>
    <dbReference type="NCBI Taxonomy" id="1515612"/>
    <lineage>
        <taxon>Bacteria</taxon>
        <taxon>Pseudomonadati</taxon>
        <taxon>Pseudomonadota</taxon>
        <taxon>Alphaproteobacteria</taxon>
        <taxon>Sphingomonadales</taxon>
        <taxon>Sphingomonadaceae</taxon>
        <taxon>Sphingopyxis</taxon>
    </lineage>
</organism>
<evidence type="ECO:0000313" key="4">
    <source>
        <dbReference type="Proteomes" id="UP000030907"/>
    </source>
</evidence>
<sequence>MTEASEDTACNPIEAAARALTCEFAAAGDVSGQIARLIDMGRAFDGLPDGDKNAVTRIHGCQSQLWLKAQLNGQIMTFRADSDSLVMRGLLAVILQIYEGKRPDQIVRHDSGAVDTLILTLAPSRASGLRSLKQRIRESAEAAL</sequence>
<dbReference type="HOGENOM" id="CLU_124502_0_0_5"/>
<comment type="similarity">
    <text evidence="1">Belongs to the SufE family.</text>
</comment>
<dbReference type="PANTHER" id="PTHR43597:SF5">
    <property type="entry name" value="SUFE-LIKE PROTEIN 2, CHLOROPLASTIC"/>
    <property type="match status" value="1"/>
</dbReference>
<accession>A0A0A7PHZ4</accession>
<gene>
    <name evidence="3" type="ORF">SKP52_14080</name>
</gene>
<dbReference type="Proteomes" id="UP000030907">
    <property type="component" value="Chromosome"/>
</dbReference>
<protein>
    <recommendedName>
        <fullName evidence="2">Fe-S metabolism associated domain-containing protein</fullName>
    </recommendedName>
</protein>
<reference evidence="3 4" key="1">
    <citation type="journal article" date="2015" name="Int. J. Syst. Evol. Microbiol.">
        <title>Description of Sphingopyxis fribergensis sp. nov. - a soil bacterium with the ability to degrade styrene and phenylacetic acid.</title>
        <authorList>
            <person name="Oelschlagel M."/>
            <person name="Ruckert C."/>
            <person name="Kalinowski J."/>
            <person name="Schmidt G."/>
            <person name="Schlomann M."/>
            <person name="Tischler D."/>
        </authorList>
    </citation>
    <scope>NUCLEOTIDE SEQUENCE [LARGE SCALE GENOMIC DNA]</scope>
    <source>
        <strain evidence="3 4">Kp5.2</strain>
    </source>
</reference>
<evidence type="ECO:0000256" key="1">
    <source>
        <dbReference type="ARBA" id="ARBA00010282"/>
    </source>
</evidence>
<dbReference type="RefSeq" id="WP_052208308.1">
    <property type="nucleotide sequence ID" value="NZ_CP009122.1"/>
</dbReference>
<feature type="domain" description="Fe-S metabolism associated" evidence="2">
    <location>
        <begin position="23"/>
        <end position="138"/>
    </location>
</feature>
<name>A0A0A7PHZ4_9SPHN</name>
<dbReference type="AlphaFoldDB" id="A0A0A7PHZ4"/>
<keyword evidence="4" id="KW-1185">Reference proteome</keyword>
<dbReference type="InterPro" id="IPR003808">
    <property type="entry name" value="Fe-S_metab-assoc_dom"/>
</dbReference>
<dbReference type="Pfam" id="PF02657">
    <property type="entry name" value="SufE"/>
    <property type="match status" value="1"/>
</dbReference>
<dbReference type="EMBL" id="CP009122">
    <property type="protein sequence ID" value="AJA09701.1"/>
    <property type="molecule type" value="Genomic_DNA"/>
</dbReference>
<dbReference type="STRING" id="1515612.SKP52_14080"/>